<dbReference type="Proteomes" id="UP001139410">
    <property type="component" value="Unassembled WGS sequence"/>
</dbReference>
<comment type="caution">
    <text evidence="1">The sequence shown here is derived from an EMBL/GenBank/DDBJ whole genome shotgun (WGS) entry which is preliminary data.</text>
</comment>
<dbReference type="EMBL" id="JAKFGM010000001">
    <property type="protein sequence ID" value="MCF2514582.1"/>
    <property type="molecule type" value="Genomic_DNA"/>
</dbReference>
<reference evidence="1" key="1">
    <citation type="submission" date="2022-01" db="EMBL/GenBank/DDBJ databases">
        <authorList>
            <person name="Jo J.-H."/>
            <person name="Im W.-T."/>
        </authorList>
    </citation>
    <scope>NUCLEOTIDE SEQUENCE</scope>
    <source>
        <strain evidence="1">G124</strain>
    </source>
</reference>
<keyword evidence="2" id="KW-1185">Reference proteome</keyword>
<organism evidence="1 2">
    <name type="scientific">Sphingomonas cremea</name>
    <dbReference type="NCBI Taxonomy" id="2904799"/>
    <lineage>
        <taxon>Bacteria</taxon>
        <taxon>Pseudomonadati</taxon>
        <taxon>Pseudomonadota</taxon>
        <taxon>Alphaproteobacteria</taxon>
        <taxon>Sphingomonadales</taxon>
        <taxon>Sphingomonadaceae</taxon>
        <taxon>Sphingomonas</taxon>
    </lineage>
</organism>
<sequence>MDQTPRFALPHLYPGQTQKEWFHNEALQRIDVLLCPAVDGPAMTSPPASPAVGACFLIASGATGAWAGKDGSLAAFTDGGWRFVAPVEGAQVLDRSSGQSVIYREGSWETGIVRAQEIRIDGLTILRDRQPAIADPAGGSIVDGPCRAAVAAMLTALRTHGLIA</sequence>
<proteinExistence type="predicted"/>
<evidence type="ECO:0000313" key="2">
    <source>
        <dbReference type="Proteomes" id="UP001139410"/>
    </source>
</evidence>
<dbReference type="InterPro" id="IPR021251">
    <property type="entry name" value="DUF2793"/>
</dbReference>
<evidence type="ECO:0000313" key="1">
    <source>
        <dbReference type="EMBL" id="MCF2514582.1"/>
    </source>
</evidence>
<name>A0A9X1TY91_9SPHN</name>
<protein>
    <submittedName>
        <fullName evidence="1">DUF2793 domain-containing protein</fullName>
    </submittedName>
</protein>
<gene>
    <name evidence="1" type="ORF">LVY65_05820</name>
</gene>
<dbReference type="Pfam" id="PF10983">
    <property type="entry name" value="DUF2793"/>
    <property type="match status" value="1"/>
</dbReference>
<dbReference type="RefSeq" id="WP_235067039.1">
    <property type="nucleotide sequence ID" value="NZ_JAKFGM010000001.1"/>
</dbReference>
<dbReference type="AlphaFoldDB" id="A0A9X1TY91"/>
<accession>A0A9X1TY91</accession>